<comment type="caution">
    <text evidence="6">The sequence shown here is derived from an EMBL/GenBank/DDBJ whole genome shotgun (WGS) entry which is preliminary data.</text>
</comment>
<reference evidence="6" key="1">
    <citation type="submission" date="2022-10" db="EMBL/GenBank/DDBJ databases">
        <title>Comparative genomic study of S. anginosus.</title>
        <authorList>
            <person name="Prasad A."/>
            <person name="Ene A."/>
            <person name="Jablonska S."/>
            <person name="Du J."/>
            <person name="Wolfe A.J."/>
            <person name="Putonti C."/>
        </authorList>
    </citation>
    <scope>NUCLEOTIDE SEQUENCE</scope>
    <source>
        <strain evidence="6">UMB6888</strain>
    </source>
</reference>
<dbReference type="EMBL" id="JAPAIK010000278">
    <property type="protein sequence ID" value="MCW1073533.1"/>
    <property type="molecule type" value="Genomic_DNA"/>
</dbReference>
<evidence type="ECO:0000256" key="2">
    <source>
        <dbReference type="ARBA" id="ARBA00022692"/>
    </source>
</evidence>
<evidence type="ECO:0000256" key="5">
    <source>
        <dbReference type="SAM" id="Phobius"/>
    </source>
</evidence>
<dbReference type="GO" id="GO:0005524">
    <property type="term" value="F:ATP binding"/>
    <property type="evidence" value="ECO:0007669"/>
    <property type="project" value="InterPro"/>
</dbReference>
<dbReference type="Proteomes" id="UP001208853">
    <property type="component" value="Unassembled WGS sequence"/>
</dbReference>
<accession>A0AAW5TLN6</accession>
<feature type="non-terminal residue" evidence="6">
    <location>
        <position position="107"/>
    </location>
</feature>
<feature type="transmembrane region" description="Helical" evidence="5">
    <location>
        <begin position="63"/>
        <end position="87"/>
    </location>
</feature>
<evidence type="ECO:0000313" key="7">
    <source>
        <dbReference type="Proteomes" id="UP001208853"/>
    </source>
</evidence>
<evidence type="ECO:0000256" key="3">
    <source>
        <dbReference type="ARBA" id="ARBA00022989"/>
    </source>
</evidence>
<sequence>RGNGARENNGAVRVTSGAAPGLRTVLRWLLSLTRPVHGPLALSTLCRAAGQVADIGLFAVATYGMVAAVSSGGGAGFLWFVALLALLKAALRYLEQFTGHYVAFRAL</sequence>
<evidence type="ECO:0008006" key="8">
    <source>
        <dbReference type="Google" id="ProtNLM"/>
    </source>
</evidence>
<dbReference type="AlphaFoldDB" id="A0AAW5TLN6"/>
<feature type="non-terminal residue" evidence="6">
    <location>
        <position position="1"/>
    </location>
</feature>
<keyword evidence="3 5" id="KW-1133">Transmembrane helix</keyword>
<comment type="subcellular location">
    <subcellularLocation>
        <location evidence="1">Cell membrane</location>
        <topology evidence="1">Multi-pass membrane protein</topology>
    </subcellularLocation>
</comment>
<evidence type="ECO:0000313" key="6">
    <source>
        <dbReference type="EMBL" id="MCW1073533.1"/>
    </source>
</evidence>
<evidence type="ECO:0000256" key="4">
    <source>
        <dbReference type="ARBA" id="ARBA00023136"/>
    </source>
</evidence>
<name>A0AAW5TLN6_STRAP</name>
<dbReference type="InterPro" id="IPR036640">
    <property type="entry name" value="ABC1_TM_sf"/>
</dbReference>
<dbReference type="SUPFAM" id="SSF90123">
    <property type="entry name" value="ABC transporter transmembrane region"/>
    <property type="match status" value="1"/>
</dbReference>
<gene>
    <name evidence="6" type="ORF">OJ930_11190</name>
</gene>
<keyword evidence="2 5" id="KW-0812">Transmembrane</keyword>
<dbReference type="GO" id="GO:0005886">
    <property type="term" value="C:plasma membrane"/>
    <property type="evidence" value="ECO:0007669"/>
    <property type="project" value="UniProtKB-SubCell"/>
</dbReference>
<proteinExistence type="predicted"/>
<evidence type="ECO:0000256" key="1">
    <source>
        <dbReference type="ARBA" id="ARBA00004651"/>
    </source>
</evidence>
<protein>
    <recommendedName>
        <fullName evidence="8">ABC transporter ATP-binding protein</fullName>
    </recommendedName>
</protein>
<keyword evidence="4 5" id="KW-0472">Membrane</keyword>
<organism evidence="6 7">
    <name type="scientific">Streptococcus anginosus</name>
    <dbReference type="NCBI Taxonomy" id="1328"/>
    <lineage>
        <taxon>Bacteria</taxon>
        <taxon>Bacillati</taxon>
        <taxon>Bacillota</taxon>
        <taxon>Bacilli</taxon>
        <taxon>Lactobacillales</taxon>
        <taxon>Streptococcaceae</taxon>
        <taxon>Streptococcus</taxon>
        <taxon>Streptococcus anginosus group</taxon>
    </lineage>
</organism>